<sequence length="757" mass="80271">MRKITVYIYVLFFSLVYLSGVKIVYAQCGGDPTGCYTPAGDCCANGVNCCYCDQAPGKIGCSGEVGTYRCLSPNFCGGGVRDDNLPGGWLDVADCTAFQGWAADSDNGNAAINVEFYADGVLIPNSKIRTTVAREAAVCNEAGGSNCGSCPNISNPGCVHGFYFTTPAYLKNGAAHNITTWAYNIKADNTETHTGTAGRNRQLAGTPKTITCAPVNVAPIATITGTDISSSPWLNLPTNTLTTVYEGDILRFGVGATDSNNNLSNLRLINWGDEIFTRDLIVPSLSCSGVCGSLSGSYDFNTNTYGGKYLYFYTYATDQLSANGASGVIQVYVRPKLTLSGVIFEAPISGSCSASALINSGTVSIFDGATFLGTTNISGGNYSFPNMRYGSNVTSICVNPPPPPSGAYRLSCVINGANTENAYPQPVCYTLSNPIINMTSNRTLNVGLRLITQEPWFTALYTDVYGGNGISQTVPDPPLAPTTFSGYLGDWAASSTNAERSYSFTSSVGTININGIGRSGKVYRLMSGTTSETRGGFAVRMPFAADKMWPASYVNLTIPTHGQVTDISTKLQLSTLDPNAARVYRLTNSNLFDAAGTIYDFTSSGVAVLYYTGGTPLRINGLIRHNTGALDERLLIVSTAAPIEISSAIGTISPSNGLGAHIQAGLITTGSGANNQITYLSTGASNDLSIIAEGPIVSKAVDMRRNLGTLRNQSYPSNVHLYNYNYLYRLTRMERNSVNLSNYTGLSVVDVSYGVVQ</sequence>
<dbReference type="EMBL" id="MEVF01000005">
    <property type="protein sequence ID" value="OGC50964.1"/>
    <property type="molecule type" value="Genomic_DNA"/>
</dbReference>
<name>A0A1F4V180_UNCKA</name>
<reference evidence="1 2" key="1">
    <citation type="journal article" date="2016" name="Nat. Commun.">
        <title>Thousands of microbial genomes shed light on interconnected biogeochemical processes in an aquifer system.</title>
        <authorList>
            <person name="Anantharaman K."/>
            <person name="Brown C.T."/>
            <person name="Hug L.A."/>
            <person name="Sharon I."/>
            <person name="Castelle C.J."/>
            <person name="Probst A.J."/>
            <person name="Thomas B.C."/>
            <person name="Singh A."/>
            <person name="Wilkins M.J."/>
            <person name="Karaoz U."/>
            <person name="Brodie E.L."/>
            <person name="Williams K.H."/>
            <person name="Hubbard S.S."/>
            <person name="Banfield J.F."/>
        </authorList>
    </citation>
    <scope>NUCLEOTIDE SEQUENCE [LARGE SCALE GENOMIC DNA]</scope>
</reference>
<protein>
    <submittedName>
        <fullName evidence="1">Uncharacterized protein</fullName>
    </submittedName>
</protein>
<dbReference type="Proteomes" id="UP000177458">
    <property type="component" value="Unassembled WGS sequence"/>
</dbReference>
<evidence type="ECO:0000313" key="2">
    <source>
        <dbReference type="Proteomes" id="UP000177458"/>
    </source>
</evidence>
<accession>A0A1F4V180</accession>
<proteinExistence type="predicted"/>
<organism evidence="1 2">
    <name type="scientific">candidate division WWE3 bacterium RIFCSPLOWO2_01_FULL_37_15</name>
    <dbReference type="NCBI Taxonomy" id="1802622"/>
    <lineage>
        <taxon>Bacteria</taxon>
        <taxon>Katanobacteria</taxon>
    </lineage>
</organism>
<evidence type="ECO:0000313" key="1">
    <source>
        <dbReference type="EMBL" id="OGC50964.1"/>
    </source>
</evidence>
<gene>
    <name evidence="1" type="ORF">A3A69_02405</name>
</gene>
<comment type="caution">
    <text evidence="1">The sequence shown here is derived from an EMBL/GenBank/DDBJ whole genome shotgun (WGS) entry which is preliminary data.</text>
</comment>
<dbReference type="AlphaFoldDB" id="A0A1F4V180"/>